<dbReference type="EMBL" id="CP007139">
    <property type="protein sequence ID" value="AIE83831.1"/>
    <property type="molecule type" value="Genomic_DNA"/>
</dbReference>
<keyword evidence="1" id="KW-1133">Transmembrane helix</keyword>
<organism evidence="3 4">
    <name type="scientific">Fimbriimonas ginsengisoli Gsoil 348</name>
    <dbReference type="NCBI Taxonomy" id="661478"/>
    <lineage>
        <taxon>Bacteria</taxon>
        <taxon>Bacillati</taxon>
        <taxon>Armatimonadota</taxon>
        <taxon>Fimbriimonadia</taxon>
        <taxon>Fimbriimonadales</taxon>
        <taxon>Fimbriimonadaceae</taxon>
        <taxon>Fimbriimonas</taxon>
    </lineage>
</organism>
<evidence type="ECO:0000256" key="1">
    <source>
        <dbReference type="SAM" id="Phobius"/>
    </source>
</evidence>
<feature type="transmembrane region" description="Helical" evidence="1">
    <location>
        <begin position="86"/>
        <end position="106"/>
    </location>
</feature>
<name>A0A068NJZ5_FIMGI</name>
<dbReference type="STRING" id="661478.OP10G_0463"/>
<keyword evidence="1" id="KW-0812">Transmembrane</keyword>
<evidence type="ECO:0000313" key="3">
    <source>
        <dbReference type="EMBL" id="AIE83831.1"/>
    </source>
</evidence>
<dbReference type="AlphaFoldDB" id="A0A068NJZ5"/>
<reference evidence="3 4" key="1">
    <citation type="journal article" date="2014" name="PLoS ONE">
        <title>The first complete genome sequence of the class fimbriimonadia in the phylum armatimonadetes.</title>
        <authorList>
            <person name="Hu Z.Y."/>
            <person name="Wang Y.Z."/>
            <person name="Im W.T."/>
            <person name="Wang S.Y."/>
            <person name="Zhao G.P."/>
            <person name="Zheng H.J."/>
            <person name="Quan Z.X."/>
        </authorList>
    </citation>
    <scope>NUCLEOTIDE SEQUENCE [LARGE SCALE GENOMIC DNA]</scope>
    <source>
        <strain evidence="3">Gsoil 348</strain>
    </source>
</reference>
<dbReference type="eggNOG" id="ENOG5031EQC">
    <property type="taxonomic scope" value="Bacteria"/>
</dbReference>
<gene>
    <name evidence="3" type="ORF">OP10G_0463</name>
</gene>
<sequence>MGNEDFSLTYNKNVRGEGSYTDSEAEQILRLAANHSTGAIDKSRLLQMADELGLSHEAVQLAEQQVIAERTAIAERTEFDVQHRKAFFSHLTSYLVSCGGMVLFNLVTDHHITWAIWPIIGWGIGIAFHIHETFAKGSEDYEEEFQKWRTKRGLSRTTGSVTPAHQALEQPLENILLRDNLTKIEAIKRLREETGSTLKDAKDAVEMYERIHPGSIRS</sequence>
<dbReference type="HOGENOM" id="CLU_1265376_0_0_0"/>
<evidence type="ECO:0000313" key="4">
    <source>
        <dbReference type="Proteomes" id="UP000027982"/>
    </source>
</evidence>
<evidence type="ECO:0000259" key="2">
    <source>
        <dbReference type="Pfam" id="PF13239"/>
    </source>
</evidence>
<dbReference type="KEGG" id="fgi:OP10G_0463"/>
<feature type="domain" description="2TM" evidence="2">
    <location>
        <begin position="75"/>
        <end position="152"/>
    </location>
</feature>
<keyword evidence="1" id="KW-0472">Membrane</keyword>
<feature type="transmembrane region" description="Helical" evidence="1">
    <location>
        <begin position="112"/>
        <end position="130"/>
    </location>
</feature>
<dbReference type="Proteomes" id="UP000027982">
    <property type="component" value="Chromosome"/>
</dbReference>
<dbReference type="InterPro" id="IPR025698">
    <property type="entry name" value="2TM_dom"/>
</dbReference>
<dbReference type="InterPro" id="IPR014719">
    <property type="entry name" value="Ribosomal_bL12_C/ClpS-like"/>
</dbReference>
<keyword evidence="4" id="KW-1185">Reference proteome</keyword>
<dbReference type="Gene3D" id="3.30.1390.10">
    <property type="match status" value="1"/>
</dbReference>
<accession>A0A068NJZ5</accession>
<dbReference type="Pfam" id="PF13239">
    <property type="entry name" value="2TM"/>
    <property type="match status" value="1"/>
</dbReference>
<proteinExistence type="predicted"/>
<protein>
    <recommendedName>
        <fullName evidence="2">2TM domain-containing protein</fullName>
    </recommendedName>
</protein>